<comment type="cofactor">
    <cofactor evidence="1">
        <name>Mg(2+)</name>
        <dbReference type="ChEBI" id="CHEBI:18420"/>
    </cofactor>
</comment>
<keyword evidence="4 8" id="KW-0378">Hydrolase</keyword>
<dbReference type="PANTHER" id="PTHR11383:SF3">
    <property type="entry name" value="NAD(P)H PYROPHOSPHATASE NUDT13, MITOCHONDRIAL"/>
    <property type="match status" value="1"/>
</dbReference>
<dbReference type="EC" id="3.6.1.22" evidence="2"/>
<dbReference type="PROSITE" id="PS51462">
    <property type="entry name" value="NUDIX"/>
    <property type="match status" value="1"/>
</dbReference>
<dbReference type="Proteomes" id="UP001219956">
    <property type="component" value="Unassembled WGS sequence"/>
</dbReference>
<comment type="caution">
    <text evidence="8">The sequence shown here is derived from an EMBL/GenBank/DDBJ whole genome shotgun (WGS) entry which is preliminary data.</text>
</comment>
<name>A0ABT5J204_9NEIS</name>
<organism evidence="8 9">
    <name type="scientific">Vogesella aquatica</name>
    <dbReference type="NCBI Taxonomy" id="2984206"/>
    <lineage>
        <taxon>Bacteria</taxon>
        <taxon>Pseudomonadati</taxon>
        <taxon>Pseudomonadota</taxon>
        <taxon>Betaproteobacteria</taxon>
        <taxon>Neisseriales</taxon>
        <taxon>Chromobacteriaceae</taxon>
        <taxon>Vogesella</taxon>
    </lineage>
</organism>
<dbReference type="Gene3D" id="3.90.79.20">
    <property type="match status" value="1"/>
</dbReference>
<evidence type="ECO:0000259" key="7">
    <source>
        <dbReference type="PROSITE" id="PS51462"/>
    </source>
</evidence>
<dbReference type="InterPro" id="IPR015797">
    <property type="entry name" value="NUDIX_hydrolase-like_dom_sf"/>
</dbReference>
<gene>
    <name evidence="8" type="primary">nudC</name>
    <name evidence="8" type="ORF">PQU95_16770</name>
</gene>
<dbReference type="GO" id="GO:0016787">
    <property type="term" value="F:hydrolase activity"/>
    <property type="evidence" value="ECO:0007669"/>
    <property type="project" value="UniProtKB-KW"/>
</dbReference>
<keyword evidence="3" id="KW-0479">Metal-binding</keyword>
<keyword evidence="5" id="KW-0460">Magnesium</keyword>
<accession>A0ABT5J204</accession>
<dbReference type="InterPro" id="IPR015376">
    <property type="entry name" value="Znr_NADH_PPase"/>
</dbReference>
<evidence type="ECO:0000256" key="4">
    <source>
        <dbReference type="ARBA" id="ARBA00022801"/>
    </source>
</evidence>
<sequence length="263" mass="29095">MSLHLPAQAHPHLPTHWCLFDGNSLYLHDNQLPATPPGPHSAPCFIGHNDAANLYSAELIGPAPADWQKVTLRQALYALPADSSALLARAAQLRRFNQTHRYCGACAGPLQAHLHDHGRHCPACGEVYYPRLSPAMMVLITRGREILLARSPHFAPGMYSALAGFVEPGETLEACVHREAFEEVGVRLHPPRYAMSQSWPFPHSLMLAFVAEYHSGDITPQPGEIEDAAWFDIDALPAIPPERSIAYFLITEHIRQLRSQSTP</sequence>
<evidence type="ECO:0000256" key="6">
    <source>
        <dbReference type="ARBA" id="ARBA00023027"/>
    </source>
</evidence>
<dbReference type="Pfam" id="PF00293">
    <property type="entry name" value="NUDIX"/>
    <property type="match status" value="1"/>
</dbReference>
<dbReference type="Gene3D" id="3.90.79.10">
    <property type="entry name" value="Nucleoside Triphosphate Pyrophosphohydrolase"/>
    <property type="match status" value="1"/>
</dbReference>
<dbReference type="Pfam" id="PF09297">
    <property type="entry name" value="Zn_ribbon_NUD"/>
    <property type="match status" value="1"/>
</dbReference>
<evidence type="ECO:0000256" key="5">
    <source>
        <dbReference type="ARBA" id="ARBA00022842"/>
    </source>
</evidence>
<evidence type="ECO:0000256" key="2">
    <source>
        <dbReference type="ARBA" id="ARBA00012381"/>
    </source>
</evidence>
<dbReference type="InterPro" id="IPR020084">
    <property type="entry name" value="NUDIX_hydrolase_CS"/>
</dbReference>
<reference evidence="8 9" key="1">
    <citation type="submission" date="2023-01" db="EMBL/GenBank/DDBJ databases">
        <title>Novel species of the genus Vogesella isolated from rivers.</title>
        <authorList>
            <person name="Lu H."/>
        </authorList>
    </citation>
    <scope>NUCLEOTIDE SEQUENCE [LARGE SCALE GENOMIC DNA]</scope>
    <source>
        <strain evidence="8 9">DC21W</strain>
    </source>
</reference>
<feature type="domain" description="Nudix hydrolase" evidence="7">
    <location>
        <begin position="130"/>
        <end position="253"/>
    </location>
</feature>
<proteinExistence type="predicted"/>
<dbReference type="EMBL" id="JAQQLF010000026">
    <property type="protein sequence ID" value="MDC7718856.1"/>
    <property type="molecule type" value="Genomic_DNA"/>
</dbReference>
<evidence type="ECO:0000256" key="1">
    <source>
        <dbReference type="ARBA" id="ARBA00001946"/>
    </source>
</evidence>
<dbReference type="InterPro" id="IPR049734">
    <property type="entry name" value="NudC-like_C"/>
</dbReference>
<keyword evidence="6" id="KW-0520">NAD</keyword>
<dbReference type="NCBIfam" id="NF001299">
    <property type="entry name" value="PRK00241.1"/>
    <property type="match status" value="1"/>
</dbReference>
<dbReference type="RefSeq" id="WP_272753068.1">
    <property type="nucleotide sequence ID" value="NZ_JAQQLF010000026.1"/>
</dbReference>
<dbReference type="SUPFAM" id="SSF55811">
    <property type="entry name" value="Nudix"/>
    <property type="match status" value="2"/>
</dbReference>
<keyword evidence="9" id="KW-1185">Reference proteome</keyword>
<dbReference type="InterPro" id="IPR000086">
    <property type="entry name" value="NUDIX_hydrolase_dom"/>
</dbReference>
<protein>
    <recommendedName>
        <fullName evidence="2">NAD(+) diphosphatase</fullName>
        <ecNumber evidence="2">3.6.1.22</ecNumber>
    </recommendedName>
</protein>
<dbReference type="PROSITE" id="PS00893">
    <property type="entry name" value="NUDIX_BOX"/>
    <property type="match status" value="1"/>
</dbReference>
<evidence type="ECO:0000313" key="8">
    <source>
        <dbReference type="EMBL" id="MDC7718856.1"/>
    </source>
</evidence>
<dbReference type="PANTHER" id="PTHR11383">
    <property type="entry name" value="NUCLEOSIDE DIPHOSPHATE-LINKED MOIETY X MOTIF 13"/>
    <property type="match status" value="1"/>
</dbReference>
<evidence type="ECO:0000313" key="9">
    <source>
        <dbReference type="Proteomes" id="UP001219956"/>
    </source>
</evidence>
<dbReference type="CDD" id="cd03429">
    <property type="entry name" value="NUDIX_NADH_pyrophosphatase_Nudt13"/>
    <property type="match status" value="1"/>
</dbReference>
<evidence type="ECO:0000256" key="3">
    <source>
        <dbReference type="ARBA" id="ARBA00022723"/>
    </source>
</evidence>